<keyword evidence="5" id="KW-1185">Reference proteome</keyword>
<keyword evidence="3" id="KW-0732">Signal</keyword>
<proteinExistence type="inferred from homology"/>
<dbReference type="Gene3D" id="3.40.190.10">
    <property type="entry name" value="Periplasmic binding protein-like II"/>
    <property type="match status" value="2"/>
</dbReference>
<dbReference type="PROSITE" id="PS51257">
    <property type="entry name" value="PROKAR_LIPOPROTEIN"/>
    <property type="match status" value="1"/>
</dbReference>
<gene>
    <name evidence="4" type="ORF">ACFFH7_06085</name>
</gene>
<evidence type="ECO:0000256" key="2">
    <source>
        <dbReference type="ARBA" id="ARBA00022448"/>
    </source>
</evidence>
<feature type="signal peptide" evidence="3">
    <location>
        <begin position="1"/>
        <end position="25"/>
    </location>
</feature>
<evidence type="ECO:0000256" key="1">
    <source>
        <dbReference type="ARBA" id="ARBA00008520"/>
    </source>
</evidence>
<comment type="similarity">
    <text evidence="1">Belongs to the bacterial solute-binding protein 1 family.</text>
</comment>
<evidence type="ECO:0000313" key="4">
    <source>
        <dbReference type="EMBL" id="MFC0541041.1"/>
    </source>
</evidence>
<dbReference type="InterPro" id="IPR050490">
    <property type="entry name" value="Bact_solute-bd_prot1"/>
</dbReference>
<dbReference type="PANTHER" id="PTHR43649">
    <property type="entry name" value="ARABINOSE-BINDING PROTEIN-RELATED"/>
    <property type="match status" value="1"/>
</dbReference>
<dbReference type="Proteomes" id="UP001589810">
    <property type="component" value="Unassembled WGS sequence"/>
</dbReference>
<dbReference type="InterPro" id="IPR006059">
    <property type="entry name" value="SBP"/>
</dbReference>
<evidence type="ECO:0000313" key="5">
    <source>
        <dbReference type="Proteomes" id="UP001589810"/>
    </source>
</evidence>
<protein>
    <submittedName>
        <fullName evidence="4">ABC transporter substrate-binding protein</fullName>
    </submittedName>
</protein>
<dbReference type="SUPFAM" id="SSF53850">
    <property type="entry name" value="Periplasmic binding protein-like II"/>
    <property type="match status" value="1"/>
</dbReference>
<reference evidence="4 5" key="1">
    <citation type="submission" date="2024-09" db="EMBL/GenBank/DDBJ databases">
        <authorList>
            <person name="Sun Q."/>
            <person name="Mori K."/>
        </authorList>
    </citation>
    <scope>NUCLEOTIDE SEQUENCE [LARGE SCALE GENOMIC DNA]</scope>
    <source>
        <strain evidence="4 5">TBRC 1432</strain>
    </source>
</reference>
<dbReference type="Pfam" id="PF01547">
    <property type="entry name" value="SBP_bac_1"/>
    <property type="match status" value="1"/>
</dbReference>
<dbReference type="RefSeq" id="WP_273939872.1">
    <property type="nucleotide sequence ID" value="NZ_CP097263.1"/>
</dbReference>
<organism evidence="4 5">
    <name type="scientific">Kutzneria chonburiensis</name>
    <dbReference type="NCBI Taxonomy" id="1483604"/>
    <lineage>
        <taxon>Bacteria</taxon>
        <taxon>Bacillati</taxon>
        <taxon>Actinomycetota</taxon>
        <taxon>Actinomycetes</taxon>
        <taxon>Pseudonocardiales</taxon>
        <taxon>Pseudonocardiaceae</taxon>
        <taxon>Kutzneria</taxon>
    </lineage>
</organism>
<evidence type="ECO:0000256" key="3">
    <source>
        <dbReference type="SAM" id="SignalP"/>
    </source>
</evidence>
<sequence length="417" mass="43578">MRRTHRGVLAVAVLLLATACGGGFQQSGESGSTTSAQLRMLVNITPVLTKQFYADLVAPYEKAHPGVKVTVEAPTAADVSATLQQELAAGSAPDLVTGSLSTAIVPQLTALPNEPWVTDAPYAVQSKVGGQIWQVGSGTQAQSIVFYNKDAFAKAGIAAPPKTFDEFTADLVKLKAAGYVPTQTAGDWVTGAQAQMMANPNVLNTTADWFAQRNKTSVTFADSNWTKVLGVYQSWIGQGLTSPNAMGLKYQDSIDQFVAGKSGTYIMGSWLVPTLDSARLPFQAGVFSMPTFDGSPAPLAGGPSVPWSILKSSKNQAAALDLVKYLVSDKAAVTAELAAEGNFRTGFDYPASALNKEVGAIVAAARTTVVASAGQGDNSAPTGFGDEVNKLVQGLYVGQTAPQVITALDDWYTANAK</sequence>
<dbReference type="PANTHER" id="PTHR43649:SF29">
    <property type="entry name" value="OSMOPROTECTIVE COMPOUNDS-BINDING PROTEIN GGTB"/>
    <property type="match status" value="1"/>
</dbReference>
<keyword evidence="2" id="KW-0813">Transport</keyword>
<comment type="caution">
    <text evidence="4">The sequence shown here is derived from an EMBL/GenBank/DDBJ whole genome shotgun (WGS) entry which is preliminary data.</text>
</comment>
<name>A0ABV6ML59_9PSEU</name>
<feature type="chain" id="PRO_5047145095" evidence="3">
    <location>
        <begin position="26"/>
        <end position="417"/>
    </location>
</feature>
<accession>A0ABV6ML59</accession>
<dbReference type="EMBL" id="JBHLUD010000001">
    <property type="protein sequence ID" value="MFC0541041.1"/>
    <property type="molecule type" value="Genomic_DNA"/>
</dbReference>